<dbReference type="RefSeq" id="WP_151728547.1">
    <property type="nucleotide sequence ID" value="NZ_BKZV01000003.1"/>
</dbReference>
<name>A0A5J4K8L7_9CHLR</name>
<dbReference type="AlphaFoldDB" id="A0A5J4K8L7"/>
<gene>
    <name evidence="3" type="ORF">KTAU_24720</name>
</gene>
<evidence type="ECO:0000256" key="1">
    <source>
        <dbReference type="SAM" id="MobiDB-lite"/>
    </source>
</evidence>
<keyword evidence="2" id="KW-0732">Signal</keyword>
<keyword evidence="4" id="KW-1185">Reference proteome</keyword>
<evidence type="ECO:0000256" key="2">
    <source>
        <dbReference type="SAM" id="SignalP"/>
    </source>
</evidence>
<evidence type="ECO:0008006" key="5">
    <source>
        <dbReference type="Google" id="ProtNLM"/>
    </source>
</evidence>
<organism evidence="3 4">
    <name type="scientific">Thermogemmatispora aurantia</name>
    <dbReference type="NCBI Taxonomy" id="2045279"/>
    <lineage>
        <taxon>Bacteria</taxon>
        <taxon>Bacillati</taxon>
        <taxon>Chloroflexota</taxon>
        <taxon>Ktedonobacteria</taxon>
        <taxon>Thermogemmatisporales</taxon>
        <taxon>Thermogemmatisporaceae</taxon>
        <taxon>Thermogemmatispora</taxon>
    </lineage>
</organism>
<feature type="region of interest" description="Disordered" evidence="1">
    <location>
        <begin position="53"/>
        <end position="73"/>
    </location>
</feature>
<evidence type="ECO:0000313" key="4">
    <source>
        <dbReference type="Proteomes" id="UP000334820"/>
    </source>
</evidence>
<reference evidence="3 4" key="1">
    <citation type="journal article" date="2019" name="Int. J. Syst. Evol. Microbiol.">
        <title>Thermogemmatispora aurantia sp. nov. and Thermogemmatispora argillosa sp. nov., within the class Ktedonobacteria, and emended description of the genus Thermogemmatispora.</title>
        <authorList>
            <person name="Zheng Y."/>
            <person name="Wang C.M."/>
            <person name="Sakai Y."/>
            <person name="Abe K."/>
            <person name="Yokota A."/>
            <person name="Yabe S."/>
        </authorList>
    </citation>
    <scope>NUCLEOTIDE SEQUENCE [LARGE SCALE GENOMIC DNA]</scope>
    <source>
        <strain evidence="3 4">A1-2</strain>
    </source>
</reference>
<protein>
    <recommendedName>
        <fullName evidence="5">DUF732 domain-containing protein</fullName>
    </recommendedName>
</protein>
<evidence type="ECO:0000313" key="3">
    <source>
        <dbReference type="EMBL" id="GER83835.1"/>
    </source>
</evidence>
<dbReference type="Proteomes" id="UP000334820">
    <property type="component" value="Unassembled WGS sequence"/>
</dbReference>
<proteinExistence type="predicted"/>
<feature type="chain" id="PRO_5023854583" description="DUF732 domain-containing protein" evidence="2">
    <location>
        <begin position="31"/>
        <end position="218"/>
    </location>
</feature>
<feature type="signal peptide" evidence="2">
    <location>
        <begin position="1"/>
        <end position="30"/>
    </location>
</feature>
<dbReference type="EMBL" id="BKZV01000003">
    <property type="protein sequence ID" value="GER83835.1"/>
    <property type="molecule type" value="Genomic_DNA"/>
</dbReference>
<sequence>MKLIFLLQKKALIMLLSGVFLVGSATAAFAATSTGQAVIQSFIHVHATATAEATHHASTQAEGTPSHGPGSCPGLPDAQKLAASYHLSTASTDAPVKALCALHQGIFVGTTTGGVSVSASRVYGYGEIDQLLSLAQYLAAHDRTNPVGKLSDSNVSRYLADALELCGTTPLQVCLQRSTSGGSPGNKPTMTPTPTGNKPSTTPTPNGKKPTSTPTPHH</sequence>
<comment type="caution">
    <text evidence="3">The sequence shown here is derived from an EMBL/GenBank/DDBJ whole genome shotgun (WGS) entry which is preliminary data.</text>
</comment>
<feature type="region of interest" description="Disordered" evidence="1">
    <location>
        <begin position="176"/>
        <end position="218"/>
    </location>
</feature>
<accession>A0A5J4K8L7</accession>